<dbReference type="GeneID" id="37229449"/>
<evidence type="ECO:0000313" key="1">
    <source>
        <dbReference type="EMBL" id="RAL01657.1"/>
    </source>
</evidence>
<dbReference type="AlphaFoldDB" id="A0A395H1E1"/>
<proteinExistence type="predicted"/>
<gene>
    <name evidence="1" type="ORF">BO80DRAFT_53701</name>
</gene>
<name>A0A395H1E1_9EURO</name>
<dbReference type="VEuPathDB" id="FungiDB:BO80DRAFT_53701"/>
<accession>A0A395H1E1</accession>
<dbReference type="Proteomes" id="UP000249402">
    <property type="component" value="Unassembled WGS sequence"/>
</dbReference>
<sequence>MEACFLTIIAATVRRFHIDSTQGDAMSRCQRHPVQEGQGTSSVTIYATVELFCRFLPTRCFLGLALPAGLCPSAPPSLSPSRSQATGYYPKRVNMALPMSSQCSQCSHMCCYLTETWNQDSANHGAIVLSMNPISAGLACTVLVHTVDLWPSHQAPILMQISQTCHSPVHTGEPYILSIRCIPCSMLRHAENGGMASTRHDSVINWPSIESMQRI</sequence>
<organism evidence="1 2">
    <name type="scientific">Aspergillus ibericus CBS 121593</name>
    <dbReference type="NCBI Taxonomy" id="1448316"/>
    <lineage>
        <taxon>Eukaryota</taxon>
        <taxon>Fungi</taxon>
        <taxon>Dikarya</taxon>
        <taxon>Ascomycota</taxon>
        <taxon>Pezizomycotina</taxon>
        <taxon>Eurotiomycetes</taxon>
        <taxon>Eurotiomycetidae</taxon>
        <taxon>Eurotiales</taxon>
        <taxon>Aspergillaceae</taxon>
        <taxon>Aspergillus</taxon>
        <taxon>Aspergillus subgen. Circumdati</taxon>
    </lineage>
</organism>
<keyword evidence="2" id="KW-1185">Reference proteome</keyword>
<dbReference type="EMBL" id="KZ824434">
    <property type="protein sequence ID" value="RAL01657.1"/>
    <property type="molecule type" value="Genomic_DNA"/>
</dbReference>
<protein>
    <submittedName>
        <fullName evidence="1">Uncharacterized protein</fullName>
    </submittedName>
</protein>
<evidence type="ECO:0000313" key="2">
    <source>
        <dbReference type="Proteomes" id="UP000249402"/>
    </source>
</evidence>
<dbReference type="RefSeq" id="XP_025575984.1">
    <property type="nucleotide sequence ID" value="XM_025724584.1"/>
</dbReference>
<reference evidence="1 2" key="1">
    <citation type="submission" date="2018-02" db="EMBL/GenBank/DDBJ databases">
        <title>The genomes of Aspergillus section Nigri reveals drivers in fungal speciation.</title>
        <authorList>
            <consortium name="DOE Joint Genome Institute"/>
            <person name="Vesth T.C."/>
            <person name="Nybo J."/>
            <person name="Theobald S."/>
            <person name="Brandl J."/>
            <person name="Frisvad J.C."/>
            <person name="Nielsen K.F."/>
            <person name="Lyhne E.K."/>
            <person name="Kogle M.E."/>
            <person name="Kuo A."/>
            <person name="Riley R."/>
            <person name="Clum A."/>
            <person name="Nolan M."/>
            <person name="Lipzen A."/>
            <person name="Salamov A."/>
            <person name="Henrissat B."/>
            <person name="Wiebenga A."/>
            <person name="De vries R.P."/>
            <person name="Grigoriev I.V."/>
            <person name="Mortensen U.H."/>
            <person name="Andersen M.R."/>
            <person name="Baker S.E."/>
        </authorList>
    </citation>
    <scope>NUCLEOTIDE SEQUENCE [LARGE SCALE GENOMIC DNA]</scope>
    <source>
        <strain evidence="1 2">CBS 121593</strain>
    </source>
</reference>